<dbReference type="Gene3D" id="3.40.50.2300">
    <property type="match status" value="1"/>
</dbReference>
<keyword evidence="3" id="KW-0378">Hydrolase</keyword>
<dbReference type="GO" id="GO:0004725">
    <property type="term" value="F:protein tyrosine phosphatase activity"/>
    <property type="evidence" value="ECO:0007669"/>
    <property type="project" value="UniProtKB-EC"/>
</dbReference>
<accession>I8HZN2</accession>
<dbReference type="PANTHER" id="PTHR11717">
    <property type="entry name" value="LOW MOLECULAR WEIGHT PROTEIN TYROSINE PHOSPHATASE"/>
    <property type="match status" value="1"/>
</dbReference>
<dbReference type="Proteomes" id="UP000003704">
    <property type="component" value="Unassembled WGS sequence"/>
</dbReference>
<evidence type="ECO:0000259" key="7">
    <source>
        <dbReference type="SMART" id="SM00226"/>
    </source>
</evidence>
<evidence type="ECO:0000256" key="6">
    <source>
        <dbReference type="PIRSR" id="PIRSR617867-1"/>
    </source>
</evidence>
<dbReference type="InterPro" id="IPR023485">
    <property type="entry name" value="Ptyr_pPase"/>
</dbReference>
<dbReference type="CDD" id="cd16343">
    <property type="entry name" value="LMWPTP"/>
    <property type="match status" value="1"/>
</dbReference>
<keyword evidence="4" id="KW-0904">Protein phosphatase</keyword>
<proteinExistence type="inferred from homology"/>
<dbReference type="PRINTS" id="PR00719">
    <property type="entry name" value="LMWPTPASE"/>
</dbReference>
<evidence type="ECO:0000256" key="1">
    <source>
        <dbReference type="ARBA" id="ARBA00011063"/>
    </source>
</evidence>
<dbReference type="InterPro" id="IPR050438">
    <property type="entry name" value="LMW_PTPase"/>
</dbReference>
<dbReference type="AlphaFoldDB" id="I8HZN2"/>
<dbReference type="InterPro" id="IPR017867">
    <property type="entry name" value="Tyr_phospatase_low_mol_wt"/>
</dbReference>
<comment type="catalytic activity">
    <reaction evidence="5">
        <text>O-phospho-L-tyrosyl-[protein] + H2O = L-tyrosyl-[protein] + phosphate</text>
        <dbReference type="Rhea" id="RHEA:10684"/>
        <dbReference type="Rhea" id="RHEA-COMP:10136"/>
        <dbReference type="Rhea" id="RHEA-COMP:20101"/>
        <dbReference type="ChEBI" id="CHEBI:15377"/>
        <dbReference type="ChEBI" id="CHEBI:43474"/>
        <dbReference type="ChEBI" id="CHEBI:46858"/>
        <dbReference type="ChEBI" id="CHEBI:61978"/>
        <dbReference type="EC" id="3.1.3.48"/>
    </reaction>
</comment>
<feature type="active site" evidence="6">
    <location>
        <position position="15"/>
    </location>
</feature>
<comment type="similarity">
    <text evidence="1">Belongs to the low molecular weight phosphotyrosine protein phosphatase family.</text>
</comment>
<reference evidence="8 9" key="1">
    <citation type="journal article" date="2012" name="J. Bacteriol.">
        <title>Genome Sequence of n-Alkane-Degrading Hydrocarboniphaga effusa Strain AP103T (ATCC BAA-332T).</title>
        <authorList>
            <person name="Chang H.K."/>
            <person name="Zylstra G.J."/>
            <person name="Chae J.C."/>
        </authorList>
    </citation>
    <scope>NUCLEOTIDE SEQUENCE [LARGE SCALE GENOMIC DNA]</scope>
    <source>
        <strain evidence="8 9">AP103</strain>
    </source>
</reference>
<dbReference type="PATRIC" id="fig|1172194.4.peg.2563"/>
<gene>
    <name evidence="8" type="ORF">WQQ_26530</name>
</gene>
<sequence length="143" mass="15963">MISNILVVCTGNICRSPIGEYLLKARLPNSKVLSAGTGAMIGWPADPLSVEVMLEKGIDINAHRAQQLTRPLLAGVDLVLTLDRGHSDWINSRYPEFRGKVHKVLRWRENADVPDPHRLPRAAFDEAYELIEGGVEDWVKRLG</sequence>
<comment type="caution">
    <text evidence="8">The sequence shown here is derived from an EMBL/GenBank/DDBJ whole genome shotgun (WGS) entry which is preliminary data.</text>
</comment>
<dbReference type="SUPFAM" id="SSF52788">
    <property type="entry name" value="Phosphotyrosine protein phosphatases I"/>
    <property type="match status" value="1"/>
</dbReference>
<keyword evidence="9" id="KW-1185">Reference proteome</keyword>
<dbReference type="EMBL" id="AKGD01000002">
    <property type="protein sequence ID" value="EIT69071.1"/>
    <property type="molecule type" value="Genomic_DNA"/>
</dbReference>
<name>I8HZN2_9GAMM</name>
<feature type="active site" description="Nucleophile" evidence="6">
    <location>
        <position position="9"/>
    </location>
</feature>
<dbReference type="EC" id="3.1.3.48" evidence="2"/>
<evidence type="ECO:0000256" key="5">
    <source>
        <dbReference type="ARBA" id="ARBA00051722"/>
    </source>
</evidence>
<dbReference type="SMART" id="SM00226">
    <property type="entry name" value="LMWPc"/>
    <property type="match status" value="1"/>
</dbReference>
<evidence type="ECO:0000256" key="4">
    <source>
        <dbReference type="ARBA" id="ARBA00022912"/>
    </source>
</evidence>
<dbReference type="InterPro" id="IPR036196">
    <property type="entry name" value="Ptyr_pPase_sf"/>
</dbReference>
<evidence type="ECO:0000256" key="2">
    <source>
        <dbReference type="ARBA" id="ARBA00013064"/>
    </source>
</evidence>
<feature type="domain" description="Phosphotyrosine protein phosphatase I" evidence="7">
    <location>
        <begin position="3"/>
        <end position="141"/>
    </location>
</feature>
<dbReference type="RefSeq" id="WP_007185594.1">
    <property type="nucleotide sequence ID" value="NZ_AKGD01000002.1"/>
</dbReference>
<dbReference type="PANTHER" id="PTHR11717:SF31">
    <property type="entry name" value="LOW MOLECULAR WEIGHT PROTEIN-TYROSINE-PHOSPHATASE ETP-RELATED"/>
    <property type="match status" value="1"/>
</dbReference>
<evidence type="ECO:0000256" key="3">
    <source>
        <dbReference type="ARBA" id="ARBA00022801"/>
    </source>
</evidence>
<dbReference type="STRING" id="1172194.WQQ_26530"/>
<organism evidence="8 9">
    <name type="scientific">Hydrocarboniphaga effusa AP103</name>
    <dbReference type="NCBI Taxonomy" id="1172194"/>
    <lineage>
        <taxon>Bacteria</taxon>
        <taxon>Pseudomonadati</taxon>
        <taxon>Pseudomonadota</taxon>
        <taxon>Gammaproteobacteria</taxon>
        <taxon>Nevskiales</taxon>
        <taxon>Nevskiaceae</taxon>
        <taxon>Hydrocarboniphaga</taxon>
    </lineage>
</organism>
<feature type="active site" description="Proton donor" evidence="6">
    <location>
        <position position="115"/>
    </location>
</feature>
<evidence type="ECO:0000313" key="9">
    <source>
        <dbReference type="Proteomes" id="UP000003704"/>
    </source>
</evidence>
<dbReference type="Pfam" id="PF01451">
    <property type="entry name" value="LMWPc"/>
    <property type="match status" value="1"/>
</dbReference>
<protein>
    <recommendedName>
        <fullName evidence="2">protein-tyrosine-phosphatase</fullName>
        <ecNumber evidence="2">3.1.3.48</ecNumber>
    </recommendedName>
</protein>
<dbReference type="OrthoDB" id="9784339at2"/>
<evidence type="ECO:0000313" key="8">
    <source>
        <dbReference type="EMBL" id="EIT69071.1"/>
    </source>
</evidence>